<dbReference type="Proteomes" id="UP001056291">
    <property type="component" value="Chromosome"/>
</dbReference>
<evidence type="ECO:0000313" key="1">
    <source>
        <dbReference type="EMBL" id="USG60984.1"/>
    </source>
</evidence>
<dbReference type="InterPro" id="IPR025226">
    <property type="entry name" value="DUF4170"/>
</dbReference>
<accession>A0ABY4W207</accession>
<dbReference type="Gene3D" id="3.30.70.2400">
    <property type="entry name" value="Uncharacterised protein PF13773, DUF4170"/>
    <property type="match status" value="1"/>
</dbReference>
<gene>
    <name evidence="1" type="ORF">NBZ79_17645</name>
</gene>
<sequence>MVENVSANSEKDLFVVFGGKVTDTRGKDFTDTDNLDVRGFYQNYEDALASWRAASHLKVDDAFTKYVIVRLW</sequence>
<dbReference type="EMBL" id="CP098747">
    <property type="protein sequence ID" value="USG60984.1"/>
    <property type="molecule type" value="Genomic_DNA"/>
</dbReference>
<organism evidence="1 2">
    <name type="scientific">Sneathiella marina</name>
    <dbReference type="NCBI Taxonomy" id="2950108"/>
    <lineage>
        <taxon>Bacteria</taxon>
        <taxon>Pseudomonadati</taxon>
        <taxon>Pseudomonadota</taxon>
        <taxon>Alphaproteobacteria</taxon>
        <taxon>Sneathiellales</taxon>
        <taxon>Sneathiellaceae</taxon>
        <taxon>Sneathiella</taxon>
    </lineage>
</organism>
<keyword evidence="2" id="KW-1185">Reference proteome</keyword>
<proteinExistence type="predicted"/>
<evidence type="ECO:0000313" key="2">
    <source>
        <dbReference type="Proteomes" id="UP001056291"/>
    </source>
</evidence>
<reference evidence="1" key="1">
    <citation type="submission" date="2022-06" db="EMBL/GenBank/DDBJ databases">
        <title>Sneathiella actinostolidae sp. nov., isolated from a sea anemonein the Western Pacific Ocean.</title>
        <authorList>
            <person name="Wei M.J."/>
        </authorList>
    </citation>
    <scope>NUCLEOTIDE SEQUENCE</scope>
    <source>
        <strain evidence="1">PHK-P5</strain>
    </source>
</reference>
<dbReference type="RefSeq" id="WP_251933955.1">
    <property type="nucleotide sequence ID" value="NZ_CP098747.1"/>
</dbReference>
<name>A0ABY4W207_9PROT</name>
<dbReference type="Pfam" id="PF13773">
    <property type="entry name" value="DUF4170"/>
    <property type="match status" value="1"/>
</dbReference>
<protein>
    <submittedName>
        <fullName evidence="1">DUF4170 domain-containing protein</fullName>
    </submittedName>
</protein>